<accession>A0A4Z2CL14</accession>
<evidence type="ECO:0000256" key="1">
    <source>
        <dbReference type="SAM" id="Phobius"/>
    </source>
</evidence>
<feature type="transmembrane region" description="Helical" evidence="1">
    <location>
        <begin position="48"/>
        <end position="67"/>
    </location>
</feature>
<keyword evidence="1" id="KW-0812">Transmembrane</keyword>
<comment type="caution">
    <text evidence="2">The sequence shown here is derived from an EMBL/GenBank/DDBJ whole genome shotgun (WGS) entry which is preliminary data.</text>
</comment>
<evidence type="ECO:0000313" key="2">
    <source>
        <dbReference type="EMBL" id="TNN04949.1"/>
    </source>
</evidence>
<name>A0A4Z2CL14_SCHJA</name>
<reference evidence="2 3" key="1">
    <citation type="submission" date="2019-03" db="EMBL/GenBank/DDBJ databases">
        <title>An improved genome assembly of the fluke Schistosoma japonicum.</title>
        <authorList>
            <person name="Hu W."/>
            <person name="Luo F."/>
            <person name="Yin M."/>
            <person name="Mo X."/>
            <person name="Sun C."/>
            <person name="Wu Q."/>
            <person name="Zhu B."/>
            <person name="Xiang M."/>
            <person name="Wang J."/>
            <person name="Wang Y."/>
            <person name="Zhang T."/>
            <person name="Xu B."/>
            <person name="Zheng H."/>
            <person name="Feng Z."/>
        </authorList>
    </citation>
    <scope>NUCLEOTIDE SEQUENCE [LARGE SCALE GENOMIC DNA]</scope>
    <source>
        <strain evidence="2">HuSjv2</strain>
        <tissue evidence="2">Worms</tissue>
    </source>
</reference>
<organism evidence="2 3">
    <name type="scientific">Schistosoma japonicum</name>
    <name type="common">Blood fluke</name>
    <dbReference type="NCBI Taxonomy" id="6182"/>
    <lineage>
        <taxon>Eukaryota</taxon>
        <taxon>Metazoa</taxon>
        <taxon>Spiralia</taxon>
        <taxon>Lophotrochozoa</taxon>
        <taxon>Platyhelminthes</taxon>
        <taxon>Trematoda</taxon>
        <taxon>Digenea</taxon>
        <taxon>Strigeidida</taxon>
        <taxon>Schistosomatoidea</taxon>
        <taxon>Schistosomatidae</taxon>
        <taxon>Schistosoma</taxon>
    </lineage>
</organism>
<dbReference type="AlphaFoldDB" id="A0A4Z2CL14"/>
<keyword evidence="3" id="KW-1185">Reference proteome</keyword>
<gene>
    <name evidence="2" type="ORF">EWB00_010019</name>
</gene>
<proteinExistence type="predicted"/>
<evidence type="ECO:0008006" key="4">
    <source>
        <dbReference type="Google" id="ProtNLM"/>
    </source>
</evidence>
<keyword evidence="1" id="KW-0472">Membrane</keyword>
<keyword evidence="1" id="KW-1133">Transmembrane helix</keyword>
<sequence length="91" mass="10364">MPNCLHRFLTDCQHVNACLSHRFATVTFSDGILTRKPSSRISINRNNLSLAYVGMVMLIALTNYVHWSTDLWFGMRETLCRQSASNKSSLN</sequence>
<dbReference type="Proteomes" id="UP000311919">
    <property type="component" value="Unassembled WGS sequence"/>
</dbReference>
<evidence type="ECO:0000313" key="3">
    <source>
        <dbReference type="Proteomes" id="UP000311919"/>
    </source>
</evidence>
<dbReference type="EMBL" id="SKCS01000692">
    <property type="protein sequence ID" value="TNN04949.1"/>
    <property type="molecule type" value="Genomic_DNA"/>
</dbReference>
<protein>
    <recommendedName>
        <fullName evidence="4">Transmembrane protein</fullName>
    </recommendedName>
</protein>